<dbReference type="OrthoDB" id="9803101at2"/>
<dbReference type="Pfam" id="PF01042">
    <property type="entry name" value="Ribonuc_L-PSP"/>
    <property type="match status" value="1"/>
</dbReference>
<evidence type="ECO:0000313" key="2">
    <source>
        <dbReference type="EMBL" id="TXS92414.1"/>
    </source>
</evidence>
<dbReference type="AlphaFoldDB" id="A0A5C8ZXC4"/>
<comment type="similarity">
    <text evidence="1">Belongs to the RutC family.</text>
</comment>
<proteinExistence type="inferred from homology"/>
<dbReference type="InterPro" id="IPR006175">
    <property type="entry name" value="YjgF/YER057c/UK114"/>
</dbReference>
<dbReference type="RefSeq" id="WP_148063787.1">
    <property type="nucleotide sequence ID" value="NZ_VRYZ01000003.1"/>
</dbReference>
<sequence>MTNRAIISTPHAPAAIGPYSQAVKVGNTVWLSGQIALVPETMEVVEGGVEAQAHQVFRNLAAVAEAAGGSLNHAVKLNISLTDMNDFAAVNAVMAEYLQEPYPARACVEVAGLPKGVAIEVEAILAV</sequence>
<gene>
    <name evidence="2" type="ORF">FVW59_08305</name>
</gene>
<dbReference type="PANTHER" id="PTHR11803:SF39">
    <property type="entry name" value="2-IMINOBUTANOATE_2-IMINOPROPANOATE DEAMINASE"/>
    <property type="match status" value="1"/>
</dbReference>
<dbReference type="Gene3D" id="3.30.1330.40">
    <property type="entry name" value="RutC-like"/>
    <property type="match status" value="1"/>
</dbReference>
<protein>
    <submittedName>
        <fullName evidence="2">RidA family protein</fullName>
    </submittedName>
</protein>
<dbReference type="InterPro" id="IPR006056">
    <property type="entry name" value="RidA"/>
</dbReference>
<dbReference type="PANTHER" id="PTHR11803">
    <property type="entry name" value="2-IMINOBUTANOATE/2-IMINOPROPANOATE DEAMINASE RIDA"/>
    <property type="match status" value="1"/>
</dbReference>
<dbReference type="CDD" id="cd00448">
    <property type="entry name" value="YjgF_YER057c_UK114_family"/>
    <property type="match status" value="1"/>
</dbReference>
<dbReference type="InterPro" id="IPR035959">
    <property type="entry name" value="RutC-like_sf"/>
</dbReference>
<dbReference type="EMBL" id="VRYZ01000003">
    <property type="protein sequence ID" value="TXS92414.1"/>
    <property type="molecule type" value="Genomic_DNA"/>
</dbReference>
<reference evidence="2 3" key="1">
    <citation type="submission" date="2019-08" db="EMBL/GenBank/DDBJ databases">
        <title>Parahaliea maris sp. nov., isolated from the surface seawater.</title>
        <authorList>
            <person name="Liu Y."/>
        </authorList>
    </citation>
    <scope>NUCLEOTIDE SEQUENCE [LARGE SCALE GENOMIC DNA]</scope>
    <source>
        <strain evidence="2 3">S2-26</strain>
    </source>
</reference>
<organism evidence="2 3">
    <name type="scientific">Parahaliea aestuarii</name>
    <dbReference type="NCBI Taxonomy" id="1852021"/>
    <lineage>
        <taxon>Bacteria</taxon>
        <taxon>Pseudomonadati</taxon>
        <taxon>Pseudomonadota</taxon>
        <taxon>Gammaproteobacteria</taxon>
        <taxon>Cellvibrionales</taxon>
        <taxon>Halieaceae</taxon>
        <taxon>Parahaliea</taxon>
    </lineage>
</organism>
<comment type="caution">
    <text evidence="2">The sequence shown here is derived from an EMBL/GenBank/DDBJ whole genome shotgun (WGS) entry which is preliminary data.</text>
</comment>
<keyword evidence="3" id="KW-1185">Reference proteome</keyword>
<name>A0A5C8ZXC4_9GAMM</name>
<evidence type="ECO:0000256" key="1">
    <source>
        <dbReference type="ARBA" id="ARBA00010552"/>
    </source>
</evidence>
<dbReference type="GO" id="GO:0005829">
    <property type="term" value="C:cytosol"/>
    <property type="evidence" value="ECO:0007669"/>
    <property type="project" value="TreeGrafter"/>
</dbReference>
<dbReference type="NCBIfam" id="TIGR00004">
    <property type="entry name" value="Rid family detoxifying hydrolase"/>
    <property type="match status" value="1"/>
</dbReference>
<dbReference type="FunFam" id="3.30.1330.40:FF:000001">
    <property type="entry name" value="L-PSP family endoribonuclease"/>
    <property type="match status" value="1"/>
</dbReference>
<dbReference type="SUPFAM" id="SSF55298">
    <property type="entry name" value="YjgF-like"/>
    <property type="match status" value="1"/>
</dbReference>
<dbReference type="Proteomes" id="UP000321933">
    <property type="component" value="Unassembled WGS sequence"/>
</dbReference>
<dbReference type="GO" id="GO:0019239">
    <property type="term" value="F:deaminase activity"/>
    <property type="evidence" value="ECO:0007669"/>
    <property type="project" value="TreeGrafter"/>
</dbReference>
<evidence type="ECO:0000313" key="3">
    <source>
        <dbReference type="Proteomes" id="UP000321933"/>
    </source>
</evidence>
<accession>A0A5C8ZXC4</accession>